<keyword evidence="5 10" id="KW-0349">Heme</keyword>
<sequence length="530" mass="60100">MSYYSVKLPTASGFDDVDTQRSWWTVATCSIFMLLTLHMLTQKHSAKLSAPTAGYRSIFEPSWLLRMRFFTQSRGIIEDGYQKLKKSTSSMFKIRRIDGDIFVISNAYLEELRYLPEETLSATSAYAKNFYGRYTSIDAIHMSDHLSTQALVHKLTPMLAQMLPIMKEELDFAFKKEIPSCEGKWAEAKVYEIVLNCVSRVSARAFVGLKAGRDERWLAISREFTEHFFTTAMILRGLPWLLHPVIVLLLPSYWRLHSNIKTAKQVISPIVRERRAAEAAGAPGYEKSQDLLQLMMDAPVAFDGSPEMLAHRQIFLSLAAIHTTSVVATNALLDLCAHQEYIPRLRTEIQNALAEDGGGWQKSIMAKLHLLDRCMKESLRRSPPTQLAFNRVVHQPIKLSSGITLPTSTHIAMPLVSLMHDPANVPGDPLAFDPFRFGDRSDETSRRVSKSFTQTDKTDLNFGYGKHACPGKYFANTEIKLILSNLLLEYDFKYPDGKTRPENTSVDEFLFPDPTTSLLIRRREESTGKK</sequence>
<dbReference type="PANTHER" id="PTHR46206:SF6">
    <property type="entry name" value="CYTOCHROME P450 MONOOXYGENASE AN1598-RELATED"/>
    <property type="match status" value="1"/>
</dbReference>
<dbReference type="InterPro" id="IPR036396">
    <property type="entry name" value="Cyt_P450_sf"/>
</dbReference>
<proteinExistence type="inferred from homology"/>
<reference evidence="11" key="1">
    <citation type="submission" date="2023-06" db="EMBL/GenBank/DDBJ databases">
        <title>Conoideocrella luteorostrata (Hypocreales: Clavicipitaceae), a potential biocontrol fungus for elongate hemlock scale in United States Christmas tree production areas.</title>
        <authorList>
            <person name="Barrett H."/>
            <person name="Lovett B."/>
            <person name="Macias A.M."/>
            <person name="Stajich J.E."/>
            <person name="Kasson M.T."/>
        </authorList>
    </citation>
    <scope>NUCLEOTIDE SEQUENCE</scope>
    <source>
        <strain evidence="11">ARSEF 14590</strain>
    </source>
</reference>
<dbReference type="Pfam" id="PF00067">
    <property type="entry name" value="p450"/>
    <property type="match status" value="1"/>
</dbReference>
<evidence type="ECO:0000313" key="12">
    <source>
        <dbReference type="Proteomes" id="UP001251528"/>
    </source>
</evidence>
<evidence type="ECO:0000256" key="7">
    <source>
        <dbReference type="ARBA" id="ARBA00023002"/>
    </source>
</evidence>
<dbReference type="InterPro" id="IPR017972">
    <property type="entry name" value="Cyt_P450_CS"/>
</dbReference>
<dbReference type="Proteomes" id="UP001251528">
    <property type="component" value="Unassembled WGS sequence"/>
</dbReference>
<keyword evidence="9 10" id="KW-0503">Monooxygenase</keyword>
<dbReference type="PROSITE" id="PS00086">
    <property type="entry name" value="CYTOCHROME_P450"/>
    <property type="match status" value="1"/>
</dbReference>
<dbReference type="GO" id="GO:0005506">
    <property type="term" value="F:iron ion binding"/>
    <property type="evidence" value="ECO:0007669"/>
    <property type="project" value="InterPro"/>
</dbReference>
<evidence type="ECO:0000256" key="9">
    <source>
        <dbReference type="ARBA" id="ARBA00023033"/>
    </source>
</evidence>
<keyword evidence="6 10" id="KW-0479">Metal-binding</keyword>
<dbReference type="PANTHER" id="PTHR46206">
    <property type="entry name" value="CYTOCHROME P450"/>
    <property type="match status" value="1"/>
</dbReference>
<comment type="cofactor">
    <cofactor evidence="1">
        <name>heme</name>
        <dbReference type="ChEBI" id="CHEBI:30413"/>
    </cofactor>
</comment>
<accession>A0AAJ0CSY0</accession>
<evidence type="ECO:0000256" key="3">
    <source>
        <dbReference type="ARBA" id="ARBA00005179"/>
    </source>
</evidence>
<dbReference type="GO" id="GO:0004497">
    <property type="term" value="F:monooxygenase activity"/>
    <property type="evidence" value="ECO:0007669"/>
    <property type="project" value="UniProtKB-KW"/>
</dbReference>
<evidence type="ECO:0008006" key="13">
    <source>
        <dbReference type="Google" id="ProtNLM"/>
    </source>
</evidence>
<gene>
    <name evidence="11" type="ORF">QQS21_003595</name>
</gene>
<comment type="similarity">
    <text evidence="4 10">Belongs to the cytochrome P450 family.</text>
</comment>
<evidence type="ECO:0000256" key="10">
    <source>
        <dbReference type="RuleBase" id="RU000461"/>
    </source>
</evidence>
<evidence type="ECO:0000256" key="8">
    <source>
        <dbReference type="ARBA" id="ARBA00023004"/>
    </source>
</evidence>
<name>A0AAJ0CSY0_9HYPO</name>
<dbReference type="CDD" id="cd11041">
    <property type="entry name" value="CYP503A1-like"/>
    <property type="match status" value="1"/>
</dbReference>
<dbReference type="GO" id="GO:0016705">
    <property type="term" value="F:oxidoreductase activity, acting on paired donors, with incorporation or reduction of molecular oxygen"/>
    <property type="evidence" value="ECO:0007669"/>
    <property type="project" value="InterPro"/>
</dbReference>
<evidence type="ECO:0000313" key="11">
    <source>
        <dbReference type="EMBL" id="KAK2605969.1"/>
    </source>
</evidence>
<comment type="pathway">
    <text evidence="3">Secondary metabolite biosynthesis.</text>
</comment>
<evidence type="ECO:0000256" key="4">
    <source>
        <dbReference type="ARBA" id="ARBA00010617"/>
    </source>
</evidence>
<dbReference type="EMBL" id="JASWJB010000048">
    <property type="protein sequence ID" value="KAK2605969.1"/>
    <property type="molecule type" value="Genomic_DNA"/>
</dbReference>
<evidence type="ECO:0000256" key="2">
    <source>
        <dbReference type="ARBA" id="ARBA00004167"/>
    </source>
</evidence>
<dbReference type="GO" id="GO:0016020">
    <property type="term" value="C:membrane"/>
    <property type="evidence" value="ECO:0007669"/>
    <property type="project" value="UniProtKB-SubCell"/>
</dbReference>
<evidence type="ECO:0000256" key="1">
    <source>
        <dbReference type="ARBA" id="ARBA00001971"/>
    </source>
</evidence>
<comment type="subcellular location">
    <subcellularLocation>
        <location evidence="2">Membrane</location>
        <topology evidence="2">Single-pass membrane protein</topology>
    </subcellularLocation>
</comment>
<keyword evidence="7 10" id="KW-0560">Oxidoreductase</keyword>
<dbReference type="AlphaFoldDB" id="A0AAJ0CSY0"/>
<keyword evidence="12" id="KW-1185">Reference proteome</keyword>
<protein>
    <recommendedName>
        <fullName evidence="13">Cytochrome P450</fullName>
    </recommendedName>
</protein>
<dbReference type="InterPro" id="IPR001128">
    <property type="entry name" value="Cyt_P450"/>
</dbReference>
<evidence type="ECO:0000256" key="5">
    <source>
        <dbReference type="ARBA" id="ARBA00022617"/>
    </source>
</evidence>
<dbReference type="GO" id="GO:0020037">
    <property type="term" value="F:heme binding"/>
    <property type="evidence" value="ECO:0007669"/>
    <property type="project" value="InterPro"/>
</dbReference>
<evidence type="ECO:0000256" key="6">
    <source>
        <dbReference type="ARBA" id="ARBA00022723"/>
    </source>
</evidence>
<organism evidence="11 12">
    <name type="scientific">Conoideocrella luteorostrata</name>
    <dbReference type="NCBI Taxonomy" id="1105319"/>
    <lineage>
        <taxon>Eukaryota</taxon>
        <taxon>Fungi</taxon>
        <taxon>Dikarya</taxon>
        <taxon>Ascomycota</taxon>
        <taxon>Pezizomycotina</taxon>
        <taxon>Sordariomycetes</taxon>
        <taxon>Hypocreomycetidae</taxon>
        <taxon>Hypocreales</taxon>
        <taxon>Clavicipitaceae</taxon>
        <taxon>Conoideocrella</taxon>
    </lineage>
</organism>
<comment type="caution">
    <text evidence="11">The sequence shown here is derived from an EMBL/GenBank/DDBJ whole genome shotgun (WGS) entry which is preliminary data.</text>
</comment>
<dbReference type="Gene3D" id="1.10.630.10">
    <property type="entry name" value="Cytochrome P450"/>
    <property type="match status" value="1"/>
</dbReference>
<dbReference type="SUPFAM" id="SSF48264">
    <property type="entry name" value="Cytochrome P450"/>
    <property type="match status" value="1"/>
</dbReference>
<keyword evidence="8 10" id="KW-0408">Iron</keyword>